<dbReference type="Gene3D" id="3.30.70.870">
    <property type="entry name" value="Elongation Factor G (Translational Gtpase), domain 3"/>
    <property type="match status" value="1"/>
</dbReference>
<comment type="caution">
    <text evidence="12">The sequence shown here is derived from an EMBL/GenBank/DDBJ whole genome shotgun (WGS) entry which is preliminary data.</text>
</comment>
<comment type="catalytic activity">
    <reaction evidence="7">
        <text>GTP + H2O = GDP + phosphate + H(+)</text>
        <dbReference type="Rhea" id="RHEA:19669"/>
        <dbReference type="ChEBI" id="CHEBI:15377"/>
        <dbReference type="ChEBI" id="CHEBI:15378"/>
        <dbReference type="ChEBI" id="CHEBI:37565"/>
        <dbReference type="ChEBI" id="CHEBI:43474"/>
        <dbReference type="ChEBI" id="CHEBI:58189"/>
    </reaction>
</comment>
<feature type="region of interest" description="Disordered" evidence="10">
    <location>
        <begin position="876"/>
        <end position="895"/>
    </location>
</feature>
<keyword evidence="13" id="KW-1185">Reference proteome</keyword>
<dbReference type="Gene3D" id="3.40.50.300">
    <property type="entry name" value="P-loop containing nucleotide triphosphate hydrolases"/>
    <property type="match status" value="1"/>
</dbReference>
<dbReference type="FunFam" id="3.40.50.300:FF:000746">
    <property type="entry name" value="Ribosome assembly protein 1"/>
    <property type="match status" value="1"/>
</dbReference>
<dbReference type="InterPro" id="IPR020568">
    <property type="entry name" value="Ribosomal_Su5_D2-typ_SF"/>
</dbReference>
<dbReference type="GO" id="GO:0005525">
    <property type="term" value="F:GTP binding"/>
    <property type="evidence" value="ECO:0007669"/>
    <property type="project" value="UniProtKB-KW"/>
</dbReference>
<evidence type="ECO:0000256" key="10">
    <source>
        <dbReference type="SAM" id="MobiDB-lite"/>
    </source>
</evidence>
<dbReference type="InterPro" id="IPR000795">
    <property type="entry name" value="T_Tr_GTP-bd_dom"/>
</dbReference>
<evidence type="ECO:0000256" key="5">
    <source>
        <dbReference type="ARBA" id="ARBA00022801"/>
    </source>
</evidence>
<dbReference type="NCBIfam" id="TIGR00231">
    <property type="entry name" value="small_GTP"/>
    <property type="match status" value="1"/>
</dbReference>
<dbReference type="Pfam" id="PF25118">
    <property type="entry name" value="EFL1"/>
    <property type="match status" value="1"/>
</dbReference>
<evidence type="ECO:0000256" key="4">
    <source>
        <dbReference type="ARBA" id="ARBA00022741"/>
    </source>
</evidence>
<dbReference type="CDD" id="cd16268">
    <property type="entry name" value="EF2_II"/>
    <property type="match status" value="1"/>
</dbReference>
<comment type="subcellular location">
    <subcellularLocation>
        <location evidence="1">Cytoplasm</location>
    </subcellularLocation>
</comment>
<keyword evidence="5" id="KW-0378">Hydrolase</keyword>
<dbReference type="SUPFAM" id="SSF52540">
    <property type="entry name" value="P-loop containing nucleoside triphosphate hydrolases"/>
    <property type="match status" value="1"/>
</dbReference>
<evidence type="ECO:0000256" key="2">
    <source>
        <dbReference type="ARBA" id="ARBA00022490"/>
    </source>
</evidence>
<dbReference type="PROSITE" id="PS51722">
    <property type="entry name" value="G_TR_2"/>
    <property type="match status" value="1"/>
</dbReference>
<dbReference type="FunFam" id="3.90.1430.10:FF:000002">
    <property type="entry name" value="Elongation factor like GTPase 1"/>
    <property type="match status" value="1"/>
</dbReference>
<dbReference type="CDD" id="cd04096">
    <property type="entry name" value="eEF2_snRNP_like_C"/>
    <property type="match status" value="1"/>
</dbReference>
<keyword evidence="4" id="KW-0547">Nucleotide-binding</keyword>
<dbReference type="GO" id="GO:0005829">
    <property type="term" value="C:cytosol"/>
    <property type="evidence" value="ECO:0007669"/>
    <property type="project" value="TreeGrafter"/>
</dbReference>
<dbReference type="Gene3D" id="2.40.30.10">
    <property type="entry name" value="Translation factors"/>
    <property type="match status" value="1"/>
</dbReference>
<dbReference type="GO" id="GO:0003924">
    <property type="term" value="F:GTPase activity"/>
    <property type="evidence" value="ECO:0007669"/>
    <property type="project" value="InterPro"/>
</dbReference>
<dbReference type="CDD" id="cd01681">
    <property type="entry name" value="aeEF2_snRNP_like_IV"/>
    <property type="match status" value="1"/>
</dbReference>
<dbReference type="SUPFAM" id="SSF54211">
    <property type="entry name" value="Ribosomal protein S5 domain 2-like"/>
    <property type="match status" value="1"/>
</dbReference>
<dbReference type="Pfam" id="PF00009">
    <property type="entry name" value="GTP_EFTU"/>
    <property type="match status" value="1"/>
</dbReference>
<protein>
    <recommendedName>
        <fullName evidence="8">Ribosome assembly protein 1</fullName>
    </recommendedName>
    <alternativeName>
        <fullName evidence="9">Elongation factor-like 1</fullName>
    </alternativeName>
</protein>
<dbReference type="SUPFAM" id="SSF50447">
    <property type="entry name" value="Translation proteins"/>
    <property type="match status" value="1"/>
</dbReference>
<dbReference type="InterPro" id="IPR056752">
    <property type="entry name" value="EFL1"/>
</dbReference>
<dbReference type="PANTHER" id="PTHR42908:SF3">
    <property type="entry name" value="ELONGATION FACTOR-LIKE GTPASE 1"/>
    <property type="match status" value="1"/>
</dbReference>
<evidence type="ECO:0000256" key="6">
    <source>
        <dbReference type="ARBA" id="ARBA00023134"/>
    </source>
</evidence>
<dbReference type="CDD" id="cd16261">
    <property type="entry name" value="EF2_snRNP_III"/>
    <property type="match status" value="1"/>
</dbReference>
<evidence type="ECO:0000256" key="3">
    <source>
        <dbReference type="ARBA" id="ARBA00022517"/>
    </source>
</evidence>
<dbReference type="Gene3D" id="3.30.70.240">
    <property type="match status" value="1"/>
</dbReference>
<dbReference type="InterPro" id="IPR027417">
    <property type="entry name" value="P-loop_NTPase"/>
</dbReference>
<dbReference type="FunFam" id="3.30.70.240:FF:000006">
    <property type="entry name" value="Elongation factor like GTPase 1"/>
    <property type="match status" value="1"/>
</dbReference>
<dbReference type="Gene3D" id="3.90.1430.10">
    <property type="entry name" value="Yeast translation eEF2 (G' domain)"/>
    <property type="match status" value="1"/>
</dbReference>
<dbReference type="GO" id="GO:1990904">
    <property type="term" value="C:ribonucleoprotein complex"/>
    <property type="evidence" value="ECO:0007669"/>
    <property type="project" value="TreeGrafter"/>
</dbReference>
<feature type="region of interest" description="Disordered" evidence="10">
    <location>
        <begin position="1551"/>
        <end position="1574"/>
    </location>
</feature>
<gene>
    <name evidence="12" type="ORF">SeMB42_g05456</name>
</gene>
<dbReference type="SUPFAM" id="SSF54980">
    <property type="entry name" value="EF-G C-terminal domain-like"/>
    <property type="match status" value="2"/>
</dbReference>
<dbReference type="CDD" id="cd01885">
    <property type="entry name" value="EF2"/>
    <property type="match status" value="1"/>
</dbReference>
<dbReference type="EMBL" id="QEAN01000260">
    <property type="protein sequence ID" value="TPX41701.1"/>
    <property type="molecule type" value="Genomic_DNA"/>
</dbReference>
<dbReference type="InterPro" id="IPR000640">
    <property type="entry name" value="EFG_V-like"/>
</dbReference>
<dbReference type="InterPro" id="IPR014721">
    <property type="entry name" value="Ribsml_uS5_D2-typ_fold_subgr"/>
</dbReference>
<reference evidence="12 13" key="1">
    <citation type="journal article" date="2019" name="Sci. Rep.">
        <title>Comparative genomics of chytrid fungi reveal insights into the obligate biotrophic and pathogenic lifestyle of Synchytrium endobioticum.</title>
        <authorList>
            <person name="van de Vossenberg B.T.L.H."/>
            <person name="Warris S."/>
            <person name="Nguyen H.D.T."/>
            <person name="van Gent-Pelzer M.P.E."/>
            <person name="Joly D.L."/>
            <person name="van de Geest H.C."/>
            <person name="Bonants P.J.M."/>
            <person name="Smith D.S."/>
            <person name="Levesque C.A."/>
            <person name="van der Lee T.A.J."/>
        </authorList>
    </citation>
    <scope>NUCLEOTIDE SEQUENCE [LARGE SCALE GENOMIC DNA]</scope>
    <source>
        <strain evidence="12 13">MB42</strain>
    </source>
</reference>
<feature type="domain" description="Tr-type G" evidence="11">
    <location>
        <begin position="17"/>
        <end position="400"/>
    </location>
</feature>
<sequence>MGMITQQQLVALQSQPANIRNICILAHVDHGKTTLSDGLLASNGIISAKLSGKVRYLDSRQDEQERGITMKSSGISLFFRVLTQVTSCTTSTDARSGVQASAGAAPQMKAHDYLINLIDSPGHVDFSSEVSTASRLCDGALVLVDAVEGVLTQTHTVLRQAWLDHVKPILVINKMDRLITELKLSPREAFTHLTKLLEQANAIMATFYSENLLADDAREYDQKYKILPSSANPMPHVNEEDYWMLEERDDSDLYFAPEKGNVVFASAIDGWAFRIDQFAKIYAEKLRVKESTLMKVLWGNFYLDPKSKRVVGPKGLKGRDLKPMFVQFILENIWAVYDAVLSSNDRDKVDKIVKTLSLKVSPRDMKSKDSKYLLQTIQSQWLPLSSSILLAVVELLPSPLQAQKLRLPKVLYPQSTPPQLDSLSVPRQNIERALYACNASESAPMVAYVSKMFSVPTSMLPTHRRVQLTAEEMRERRRELIRKTQEAASAASPSTNATSNGVGPTPIQIEESGPAVLELSTSTNEAEEPSTPDTEVLIGFARVYSGTIKLGQNLLVLGPKYDPANPNSQQHRSEMTVSKLYLMMGRDLQELSEVPAGNVFGIGGLEGHLLKTGTLASHAETPSFGGLTMEHANILRVALEPAVPSELPHLVEGLKLLNQADPCVQVYVQETGEHVIVTAGELHLERCLKDLRERFARIRIQASEPIVPYRETISRFPALQLQTLPAAEVSESSSTSKEETYHTMLPTTEKLAVGTVVVTTPNKLATIRLRAFPIPQALTKFLLHESEALRKALDEEDASSEAMLESFLKKMQHIIDEAIKDGEVVPGTEGIWRNVNCTLWALGPKRIGPNMLINAVPGYQRRSWLRSFTSSSKRTVLSPSQLTSSSTTPTAPVMGKTPSNAFMEDLTQSVTSLLAVSDGQKDGQLSDPSIRDLDGSLHSGFQLSTLVGPLCGEPVVGTAFVIEECKIERPDSEEGMSSMLFSLSGQVISTMKEACRQAFLQWSPRLMLAMYSCDLQAPAEVLGKVYGVLARRRGRILAEEMKEGTPFFNIKAMIPVVESFGFSDDIRKRTSGAATPQLIFSGFEVLDQDPFWVPNTEEELEDLGEKADRDNLARKYMDGVRRRKGIHDTKHQYKSTLRQFYEIARSDDYCTGTRRIDIGVGTRMAKFIAISLLAYVAAFFCFTPVEATDRKAVEKMIFVIKKAGNSVSESTIDDALLHIHNRIDAIISDLLPNDVQSRNNFLTDCIQKQEVSHVRSYHHAVFDGLKRLLDHIAEYMNSRYCYNDNVKQALQKALALVAPRVTWHYAQEMKYRPYAQKAPQMVPPSLQPYYTGGVVPEPSRLEQAARKAMPTNPAFMPVWNFEVNQWLEAVKKEQERREKKLYIPENPHANFHGATAKHILSYLQIRRDVLESTIEWGWSSGYEGLRQLASQDIMWIPLLKAHEKLISVRATHDLNRVKAYKAYYPDKKQLAVATIMKQLEELIKTMEGGDTNTAQTSAVPDCSNVHDAGTSTAPSEQTGPELSYFGGAILKPPTGYMDPAYRHDETTFGYPAFDHGGPAGANSDRDSPEGPSDVGCFIRNYHHPDY</sequence>
<dbReference type="Proteomes" id="UP000317494">
    <property type="component" value="Unassembled WGS sequence"/>
</dbReference>
<dbReference type="VEuPathDB" id="FungiDB:SeMB42_g05456"/>
<organism evidence="12 13">
    <name type="scientific">Synchytrium endobioticum</name>
    <dbReference type="NCBI Taxonomy" id="286115"/>
    <lineage>
        <taxon>Eukaryota</taxon>
        <taxon>Fungi</taxon>
        <taxon>Fungi incertae sedis</taxon>
        <taxon>Chytridiomycota</taxon>
        <taxon>Chytridiomycota incertae sedis</taxon>
        <taxon>Chytridiomycetes</taxon>
        <taxon>Synchytriales</taxon>
        <taxon>Synchytriaceae</taxon>
        <taxon>Synchytrium</taxon>
    </lineage>
</organism>
<evidence type="ECO:0000313" key="12">
    <source>
        <dbReference type="EMBL" id="TPX41701.1"/>
    </source>
</evidence>
<evidence type="ECO:0000256" key="9">
    <source>
        <dbReference type="ARBA" id="ARBA00081809"/>
    </source>
</evidence>
<dbReference type="InterPro" id="IPR005225">
    <property type="entry name" value="Small_GTP-bd"/>
</dbReference>
<accession>A0A507CRL3</accession>
<dbReference type="SMART" id="SM00838">
    <property type="entry name" value="EFG_C"/>
    <property type="match status" value="1"/>
</dbReference>
<proteinExistence type="predicted"/>
<evidence type="ECO:0000259" key="11">
    <source>
        <dbReference type="PROSITE" id="PS51722"/>
    </source>
</evidence>
<feature type="region of interest" description="Disordered" evidence="10">
    <location>
        <begin position="475"/>
        <end position="509"/>
    </location>
</feature>
<dbReference type="FunFam" id="3.30.70.870:FF:000002">
    <property type="entry name" value="Translation elongation factor 2"/>
    <property type="match status" value="1"/>
</dbReference>
<evidence type="ECO:0000256" key="1">
    <source>
        <dbReference type="ARBA" id="ARBA00004496"/>
    </source>
</evidence>
<dbReference type="PRINTS" id="PR00315">
    <property type="entry name" value="ELONGATNFCT"/>
</dbReference>
<dbReference type="GO" id="GO:0042256">
    <property type="term" value="P:cytosolic ribosome assembly"/>
    <property type="evidence" value="ECO:0007669"/>
    <property type="project" value="TreeGrafter"/>
</dbReference>
<name>A0A507CRL3_9FUNG</name>
<dbReference type="Gene3D" id="3.30.230.10">
    <property type="match status" value="1"/>
</dbReference>
<dbReference type="Pfam" id="PF00679">
    <property type="entry name" value="EFG_C"/>
    <property type="match status" value="1"/>
</dbReference>
<dbReference type="STRING" id="286115.A0A507CRL3"/>
<evidence type="ECO:0000256" key="8">
    <source>
        <dbReference type="ARBA" id="ARBA00068031"/>
    </source>
</evidence>
<keyword evidence="3" id="KW-0690">Ribosome biogenesis</keyword>
<feature type="compositionally biased region" description="Basic and acidic residues" evidence="10">
    <location>
        <begin position="475"/>
        <end position="485"/>
    </location>
</feature>
<dbReference type="GO" id="GO:0043022">
    <property type="term" value="F:ribosome binding"/>
    <property type="evidence" value="ECO:0007669"/>
    <property type="project" value="TreeGrafter"/>
</dbReference>
<feature type="compositionally biased region" description="Low complexity" evidence="10">
    <location>
        <begin position="487"/>
        <end position="500"/>
    </location>
</feature>
<dbReference type="InterPro" id="IPR009000">
    <property type="entry name" value="Transl_B-barrel_sf"/>
</dbReference>
<dbReference type="InterPro" id="IPR035647">
    <property type="entry name" value="EFG_III/V"/>
</dbReference>
<evidence type="ECO:0000256" key="7">
    <source>
        <dbReference type="ARBA" id="ARBA00048548"/>
    </source>
</evidence>
<evidence type="ECO:0000313" key="13">
    <source>
        <dbReference type="Proteomes" id="UP000317494"/>
    </source>
</evidence>
<feature type="compositionally biased region" description="Low complexity" evidence="10">
    <location>
        <begin position="876"/>
        <end position="890"/>
    </location>
</feature>
<keyword evidence="2" id="KW-0963">Cytoplasm</keyword>
<dbReference type="PANTHER" id="PTHR42908">
    <property type="entry name" value="TRANSLATION ELONGATION FACTOR-RELATED"/>
    <property type="match status" value="1"/>
</dbReference>
<keyword evidence="6" id="KW-0342">GTP-binding</keyword>